<comment type="similarity">
    <text evidence="1">Belongs to the type IV zinc-finger family. Class A subfamily.</text>
</comment>
<evidence type="ECO:0000256" key="2">
    <source>
        <dbReference type="ARBA" id="ARBA00022723"/>
    </source>
</evidence>
<keyword evidence="9" id="KW-0539">Nucleus</keyword>
<dbReference type="KEGG" id="qsa:O6P43_028380"/>
<dbReference type="InterPro" id="IPR000679">
    <property type="entry name" value="Znf_GATA"/>
</dbReference>
<dbReference type="EMBL" id="JARAOO010000012">
    <property type="protein sequence ID" value="KAJ7947821.1"/>
    <property type="molecule type" value="Genomic_DNA"/>
</dbReference>
<keyword evidence="8" id="KW-0804">Transcription</keyword>
<evidence type="ECO:0000256" key="9">
    <source>
        <dbReference type="ARBA" id="ARBA00023242"/>
    </source>
</evidence>
<dbReference type="Pfam" id="PF00320">
    <property type="entry name" value="GATA"/>
    <property type="match status" value="1"/>
</dbReference>
<dbReference type="SMART" id="SM00401">
    <property type="entry name" value="ZnF_GATA"/>
    <property type="match status" value="1"/>
</dbReference>
<dbReference type="GO" id="GO:0043565">
    <property type="term" value="F:sequence-specific DNA binding"/>
    <property type="evidence" value="ECO:0007669"/>
    <property type="project" value="InterPro"/>
</dbReference>
<dbReference type="Proteomes" id="UP001163823">
    <property type="component" value="Chromosome 12"/>
</dbReference>
<organism evidence="12 13">
    <name type="scientific">Quillaja saponaria</name>
    <name type="common">Soap bark tree</name>
    <dbReference type="NCBI Taxonomy" id="32244"/>
    <lineage>
        <taxon>Eukaryota</taxon>
        <taxon>Viridiplantae</taxon>
        <taxon>Streptophyta</taxon>
        <taxon>Embryophyta</taxon>
        <taxon>Tracheophyta</taxon>
        <taxon>Spermatophyta</taxon>
        <taxon>Magnoliopsida</taxon>
        <taxon>eudicotyledons</taxon>
        <taxon>Gunneridae</taxon>
        <taxon>Pentapetalae</taxon>
        <taxon>rosids</taxon>
        <taxon>fabids</taxon>
        <taxon>Fabales</taxon>
        <taxon>Quillajaceae</taxon>
        <taxon>Quillaja</taxon>
    </lineage>
</organism>
<keyword evidence="4" id="KW-0862">Zinc</keyword>
<evidence type="ECO:0000256" key="6">
    <source>
        <dbReference type="ARBA" id="ARBA00023125"/>
    </source>
</evidence>
<evidence type="ECO:0000256" key="1">
    <source>
        <dbReference type="ARBA" id="ARBA00005694"/>
    </source>
</evidence>
<keyword evidence="5" id="KW-0805">Transcription regulation</keyword>
<keyword evidence="6" id="KW-0238">DNA-binding</keyword>
<dbReference type="GO" id="GO:0008270">
    <property type="term" value="F:zinc ion binding"/>
    <property type="evidence" value="ECO:0007669"/>
    <property type="project" value="UniProtKB-KW"/>
</dbReference>
<dbReference type="PROSITE" id="PS00344">
    <property type="entry name" value="GATA_ZN_FINGER_1"/>
    <property type="match status" value="1"/>
</dbReference>
<evidence type="ECO:0000256" key="4">
    <source>
        <dbReference type="ARBA" id="ARBA00022833"/>
    </source>
</evidence>
<dbReference type="CDD" id="cd00202">
    <property type="entry name" value="ZnF_GATA"/>
    <property type="match status" value="1"/>
</dbReference>
<evidence type="ECO:0000313" key="13">
    <source>
        <dbReference type="Proteomes" id="UP001163823"/>
    </source>
</evidence>
<evidence type="ECO:0000256" key="7">
    <source>
        <dbReference type="ARBA" id="ARBA00023159"/>
    </source>
</evidence>
<reference evidence="12" key="1">
    <citation type="journal article" date="2023" name="Science">
        <title>Elucidation of the pathway for biosynthesis of saponin adjuvants from the soapbark tree.</title>
        <authorList>
            <person name="Reed J."/>
            <person name="Orme A."/>
            <person name="El-Demerdash A."/>
            <person name="Owen C."/>
            <person name="Martin L.B.B."/>
            <person name="Misra R.C."/>
            <person name="Kikuchi S."/>
            <person name="Rejzek M."/>
            <person name="Martin A.C."/>
            <person name="Harkess A."/>
            <person name="Leebens-Mack J."/>
            <person name="Louveau T."/>
            <person name="Stephenson M.J."/>
            <person name="Osbourn A."/>
        </authorList>
    </citation>
    <scope>NUCLEOTIDE SEQUENCE</scope>
    <source>
        <strain evidence="12">S10</strain>
    </source>
</reference>
<evidence type="ECO:0000259" key="11">
    <source>
        <dbReference type="PROSITE" id="PS50114"/>
    </source>
</evidence>
<sequence length="318" mass="35597">MSEGSWFFDKNFNGVSDDFFDDVVNFFDWEDVETYAGEEDWNAQFQQLEEPPLDVFAVPSSGGKTQNDNPTIGRNISASYNDNFQLKHLPKTAEATYSGNIAHHDDSYNGKDPQLFQTYSPVSVFESSSTCSVEHPTFSPSLVTVKRVRSKRRRPSSFSSLLSLPFISTLPALQFSHKTEGSESDFDDYLSGKVTNMVKMKKRKKNMSMSPGSKEMKKLSMHVPRPFLKCTHCEVTKTPQWREGPMGPKTLCNACGVRYRSGRLYPEYRPAASPTFVASVHSNSHKKVIEIRNKVNPEAAMGSVNASLPNLPGESSGY</sequence>
<keyword evidence="3 10" id="KW-0863">Zinc-finger</keyword>
<dbReference type="Gene3D" id="3.30.50.10">
    <property type="entry name" value="Erythroid Transcription Factor GATA-1, subunit A"/>
    <property type="match status" value="1"/>
</dbReference>
<dbReference type="FunFam" id="3.30.50.10:FF:000018">
    <property type="entry name" value="GATA transcription factor"/>
    <property type="match status" value="1"/>
</dbReference>
<keyword evidence="7" id="KW-0010">Activator</keyword>
<dbReference type="PROSITE" id="PS50114">
    <property type="entry name" value="GATA_ZN_FINGER_2"/>
    <property type="match status" value="1"/>
</dbReference>
<dbReference type="PANTHER" id="PTHR45658">
    <property type="entry name" value="GATA TRANSCRIPTION FACTOR"/>
    <property type="match status" value="1"/>
</dbReference>
<protein>
    <submittedName>
        <fullName evidence="12">GATA transcription factor</fullName>
    </submittedName>
</protein>
<evidence type="ECO:0000256" key="5">
    <source>
        <dbReference type="ARBA" id="ARBA00023015"/>
    </source>
</evidence>
<dbReference type="GO" id="GO:0005634">
    <property type="term" value="C:nucleus"/>
    <property type="evidence" value="ECO:0007669"/>
    <property type="project" value="TreeGrafter"/>
</dbReference>
<gene>
    <name evidence="12" type="ORF">O6P43_028380</name>
</gene>
<dbReference type="InterPro" id="IPR051140">
    <property type="entry name" value="GATA_TF"/>
</dbReference>
<evidence type="ECO:0000313" key="12">
    <source>
        <dbReference type="EMBL" id="KAJ7947821.1"/>
    </source>
</evidence>
<keyword evidence="2" id="KW-0479">Metal-binding</keyword>
<evidence type="ECO:0000256" key="8">
    <source>
        <dbReference type="ARBA" id="ARBA00023163"/>
    </source>
</evidence>
<keyword evidence="13" id="KW-1185">Reference proteome</keyword>
<feature type="domain" description="GATA-type" evidence="11">
    <location>
        <begin position="224"/>
        <end position="260"/>
    </location>
</feature>
<dbReference type="AlphaFoldDB" id="A0AAD7KZ61"/>
<dbReference type="GO" id="GO:0006355">
    <property type="term" value="P:regulation of DNA-templated transcription"/>
    <property type="evidence" value="ECO:0007669"/>
    <property type="project" value="InterPro"/>
</dbReference>
<dbReference type="PANTHER" id="PTHR45658:SF134">
    <property type="entry name" value="GATA TYPE ZINC FINGER TRANSCRIPTION FACTOR FAMILY PROTEIN"/>
    <property type="match status" value="1"/>
</dbReference>
<comment type="caution">
    <text evidence="12">The sequence shown here is derived from an EMBL/GenBank/DDBJ whole genome shotgun (WGS) entry which is preliminary data.</text>
</comment>
<dbReference type="SUPFAM" id="SSF57716">
    <property type="entry name" value="Glucocorticoid receptor-like (DNA-binding domain)"/>
    <property type="match status" value="1"/>
</dbReference>
<evidence type="ECO:0000256" key="10">
    <source>
        <dbReference type="PROSITE-ProRule" id="PRU00094"/>
    </source>
</evidence>
<dbReference type="InterPro" id="IPR013088">
    <property type="entry name" value="Znf_NHR/GATA"/>
</dbReference>
<proteinExistence type="inferred from homology"/>
<dbReference type="GO" id="GO:0030154">
    <property type="term" value="P:cell differentiation"/>
    <property type="evidence" value="ECO:0007669"/>
    <property type="project" value="TreeGrafter"/>
</dbReference>
<name>A0AAD7KZ61_QUISA</name>
<evidence type="ECO:0000256" key="3">
    <source>
        <dbReference type="ARBA" id="ARBA00022771"/>
    </source>
</evidence>
<accession>A0AAD7KZ61</accession>